<protein>
    <submittedName>
        <fullName evidence="2">Pro-sigmaK processing inhibitor BofA family protein</fullName>
    </submittedName>
</protein>
<evidence type="ECO:0000256" key="1">
    <source>
        <dbReference type="SAM" id="Phobius"/>
    </source>
</evidence>
<keyword evidence="1" id="KW-0472">Membrane</keyword>
<name>A0AAW4WG45_9FIRM</name>
<keyword evidence="1" id="KW-0812">Transmembrane</keyword>
<feature type="transmembrane region" description="Helical" evidence="1">
    <location>
        <begin position="12"/>
        <end position="31"/>
    </location>
</feature>
<organism evidence="2 3">
    <name type="scientific">Roseburia amylophila</name>
    <dbReference type="NCBI Taxonomy" id="2981794"/>
    <lineage>
        <taxon>Bacteria</taxon>
        <taxon>Bacillati</taxon>
        <taxon>Bacillota</taxon>
        <taxon>Clostridia</taxon>
        <taxon>Lachnospirales</taxon>
        <taxon>Lachnospiraceae</taxon>
        <taxon>Roseburia</taxon>
    </lineage>
</organism>
<feature type="transmembrane region" description="Helical" evidence="1">
    <location>
        <begin position="71"/>
        <end position="93"/>
    </location>
</feature>
<reference evidence="2" key="1">
    <citation type="submission" date="2021-10" db="EMBL/GenBank/DDBJ databases">
        <title>Anaerobic single-cell dispensing facilitates the cultivation of human gut bacteria.</title>
        <authorList>
            <person name="Afrizal A."/>
        </authorList>
    </citation>
    <scope>NUCLEOTIDE SEQUENCE</scope>
    <source>
        <strain evidence="2">CLA-AA-H204</strain>
    </source>
</reference>
<dbReference type="Proteomes" id="UP001198893">
    <property type="component" value="Unassembled WGS sequence"/>
</dbReference>
<dbReference type="AlphaFoldDB" id="A0AAW4WG45"/>
<dbReference type="Pfam" id="PF07441">
    <property type="entry name" value="BofA"/>
    <property type="match status" value="1"/>
</dbReference>
<accession>A0AAW4WG45</accession>
<dbReference type="RefSeq" id="WP_227709715.1">
    <property type="nucleotide sequence ID" value="NZ_JAJEQW010000002.1"/>
</dbReference>
<sequence>MKRILSSVMSKETGIMVIIGICLLVLFIGILKQRADLVLNFVVRMAAGAVAIVFCNQLLSKNGIDIMVGLNPWSLTTVGLLGAGGFTLLYGIMAYRLM</sequence>
<gene>
    <name evidence="2" type="ORF">LKD47_03835</name>
</gene>
<comment type="caution">
    <text evidence="2">The sequence shown here is derived from an EMBL/GenBank/DDBJ whole genome shotgun (WGS) entry which is preliminary data.</text>
</comment>
<keyword evidence="1" id="KW-1133">Transmembrane helix</keyword>
<evidence type="ECO:0000313" key="3">
    <source>
        <dbReference type="Proteomes" id="UP001198893"/>
    </source>
</evidence>
<dbReference type="InterPro" id="IPR010001">
    <property type="entry name" value="BofA"/>
</dbReference>
<evidence type="ECO:0000313" key="2">
    <source>
        <dbReference type="EMBL" id="MCC2241437.1"/>
    </source>
</evidence>
<feature type="transmembrane region" description="Helical" evidence="1">
    <location>
        <begin position="37"/>
        <end position="59"/>
    </location>
</feature>
<proteinExistence type="predicted"/>
<dbReference type="EMBL" id="JAJEQW010000002">
    <property type="protein sequence ID" value="MCC2241437.1"/>
    <property type="molecule type" value="Genomic_DNA"/>
</dbReference>